<dbReference type="OrthoDB" id="5382843at2"/>
<organism evidence="1 2">
    <name type="scientific">Aliikangiella marina</name>
    <dbReference type="NCBI Taxonomy" id="1712262"/>
    <lineage>
        <taxon>Bacteria</taxon>
        <taxon>Pseudomonadati</taxon>
        <taxon>Pseudomonadota</taxon>
        <taxon>Gammaproteobacteria</taxon>
        <taxon>Oceanospirillales</taxon>
        <taxon>Pleioneaceae</taxon>
        <taxon>Aliikangiella</taxon>
    </lineage>
</organism>
<gene>
    <name evidence="1" type="ORF">FLL45_13295</name>
</gene>
<evidence type="ECO:0000313" key="1">
    <source>
        <dbReference type="EMBL" id="TQV73838.1"/>
    </source>
</evidence>
<sequence>MGKFFKGTTIGTKGSENGEILVDLEHEMGARLTIEKDGAAAPFSITIGVYGLFFHTSFYSTVDKAKSDLNIMKTEIDNFFNSEPTKSEELDWINQFVERF</sequence>
<dbReference type="AlphaFoldDB" id="A0A545T9F3"/>
<keyword evidence="2" id="KW-1185">Reference proteome</keyword>
<proteinExistence type="predicted"/>
<dbReference type="EMBL" id="VIKR01000003">
    <property type="protein sequence ID" value="TQV73838.1"/>
    <property type="molecule type" value="Genomic_DNA"/>
</dbReference>
<dbReference type="Proteomes" id="UP000317839">
    <property type="component" value="Unassembled WGS sequence"/>
</dbReference>
<dbReference type="RefSeq" id="WP_142942546.1">
    <property type="nucleotide sequence ID" value="NZ_VIKR01000003.1"/>
</dbReference>
<comment type="caution">
    <text evidence="1">The sequence shown here is derived from an EMBL/GenBank/DDBJ whole genome shotgun (WGS) entry which is preliminary data.</text>
</comment>
<protein>
    <submittedName>
        <fullName evidence="1">Uncharacterized protein</fullName>
    </submittedName>
</protein>
<name>A0A545T9F3_9GAMM</name>
<reference evidence="1 2" key="1">
    <citation type="submission" date="2019-06" db="EMBL/GenBank/DDBJ databases">
        <title>Draft genome of Aliikangiella marina GYP-15.</title>
        <authorList>
            <person name="Wang G."/>
        </authorList>
    </citation>
    <scope>NUCLEOTIDE SEQUENCE [LARGE SCALE GENOMIC DNA]</scope>
    <source>
        <strain evidence="1 2">GYP-15</strain>
    </source>
</reference>
<evidence type="ECO:0000313" key="2">
    <source>
        <dbReference type="Proteomes" id="UP000317839"/>
    </source>
</evidence>
<accession>A0A545T9F3</accession>